<feature type="region of interest" description="Disordered" evidence="3">
    <location>
        <begin position="103"/>
        <end position="209"/>
    </location>
</feature>
<dbReference type="Proteomes" id="UP001292094">
    <property type="component" value="Unassembled WGS sequence"/>
</dbReference>
<gene>
    <name evidence="5" type="ORF">Pmani_009643</name>
</gene>
<dbReference type="SUPFAM" id="SSF52058">
    <property type="entry name" value="L domain-like"/>
    <property type="match status" value="1"/>
</dbReference>
<feature type="region of interest" description="Disordered" evidence="3">
    <location>
        <begin position="1246"/>
        <end position="1287"/>
    </location>
</feature>
<dbReference type="InterPro" id="IPR001611">
    <property type="entry name" value="Leu-rich_rpt"/>
</dbReference>
<evidence type="ECO:0000256" key="3">
    <source>
        <dbReference type="SAM" id="MobiDB-lite"/>
    </source>
</evidence>
<feature type="compositionally biased region" description="Gly residues" evidence="3">
    <location>
        <begin position="295"/>
        <end position="304"/>
    </location>
</feature>
<dbReference type="SMART" id="SM00369">
    <property type="entry name" value="LRR_TYP"/>
    <property type="match status" value="10"/>
</dbReference>
<evidence type="ECO:0000313" key="5">
    <source>
        <dbReference type="EMBL" id="KAK4319408.1"/>
    </source>
</evidence>
<evidence type="ECO:0000259" key="4">
    <source>
        <dbReference type="PROSITE" id="PS51746"/>
    </source>
</evidence>
<dbReference type="Gene3D" id="3.80.10.10">
    <property type="entry name" value="Ribonuclease Inhibitor"/>
    <property type="match status" value="4"/>
</dbReference>
<accession>A0AAE1Q3U5</accession>
<evidence type="ECO:0000256" key="1">
    <source>
        <dbReference type="ARBA" id="ARBA00022614"/>
    </source>
</evidence>
<feature type="compositionally biased region" description="Acidic residues" evidence="3">
    <location>
        <begin position="471"/>
        <end position="482"/>
    </location>
</feature>
<feature type="compositionally biased region" description="Pro residues" evidence="3">
    <location>
        <begin position="7"/>
        <end position="16"/>
    </location>
</feature>
<proteinExistence type="predicted"/>
<keyword evidence="1" id="KW-0433">Leucine-rich repeat</keyword>
<feature type="region of interest" description="Disordered" evidence="3">
    <location>
        <begin position="1470"/>
        <end position="1527"/>
    </location>
</feature>
<feature type="domain" description="PPM-type phosphatase" evidence="4">
    <location>
        <begin position="996"/>
        <end position="1225"/>
    </location>
</feature>
<dbReference type="SMART" id="SM00364">
    <property type="entry name" value="LRR_BAC"/>
    <property type="match status" value="10"/>
</dbReference>
<feature type="region of interest" description="Disordered" evidence="3">
    <location>
        <begin position="445"/>
        <end position="485"/>
    </location>
</feature>
<dbReference type="InterPro" id="IPR050216">
    <property type="entry name" value="LRR_domain-containing"/>
</dbReference>
<protein>
    <recommendedName>
        <fullName evidence="4">PPM-type phosphatase domain-containing protein</fullName>
    </recommendedName>
</protein>
<dbReference type="InterPro" id="IPR001932">
    <property type="entry name" value="PPM-type_phosphatase-like_dom"/>
</dbReference>
<dbReference type="Pfam" id="PF13855">
    <property type="entry name" value="LRR_8"/>
    <property type="match status" value="1"/>
</dbReference>
<organism evidence="5 6">
    <name type="scientific">Petrolisthes manimaculis</name>
    <dbReference type="NCBI Taxonomy" id="1843537"/>
    <lineage>
        <taxon>Eukaryota</taxon>
        <taxon>Metazoa</taxon>
        <taxon>Ecdysozoa</taxon>
        <taxon>Arthropoda</taxon>
        <taxon>Crustacea</taxon>
        <taxon>Multicrustacea</taxon>
        <taxon>Malacostraca</taxon>
        <taxon>Eumalacostraca</taxon>
        <taxon>Eucarida</taxon>
        <taxon>Decapoda</taxon>
        <taxon>Pleocyemata</taxon>
        <taxon>Anomura</taxon>
        <taxon>Galatheoidea</taxon>
        <taxon>Porcellanidae</taxon>
        <taxon>Petrolisthes</taxon>
    </lineage>
</organism>
<feature type="compositionally biased region" description="Low complexity" evidence="3">
    <location>
        <begin position="1504"/>
        <end position="1521"/>
    </location>
</feature>
<keyword evidence="2" id="KW-0677">Repeat</keyword>
<dbReference type="InterPro" id="IPR032675">
    <property type="entry name" value="LRR_dom_sf"/>
</dbReference>
<feature type="compositionally biased region" description="Polar residues" evidence="3">
    <location>
        <begin position="139"/>
        <end position="148"/>
    </location>
</feature>
<feature type="compositionally biased region" description="Gly residues" evidence="3">
    <location>
        <begin position="1251"/>
        <end position="1260"/>
    </location>
</feature>
<feature type="compositionally biased region" description="Polar residues" evidence="3">
    <location>
        <begin position="1382"/>
        <end position="1391"/>
    </location>
</feature>
<dbReference type="PANTHER" id="PTHR48051">
    <property type="match status" value="1"/>
</dbReference>
<evidence type="ECO:0000313" key="6">
    <source>
        <dbReference type="Proteomes" id="UP001292094"/>
    </source>
</evidence>
<feature type="region of interest" description="Disordered" evidence="3">
    <location>
        <begin position="764"/>
        <end position="787"/>
    </location>
</feature>
<dbReference type="InterPro" id="IPR003591">
    <property type="entry name" value="Leu-rich_rpt_typical-subtyp"/>
</dbReference>
<feature type="region of interest" description="Disordered" evidence="3">
    <location>
        <begin position="961"/>
        <end position="981"/>
    </location>
</feature>
<reference evidence="5" key="1">
    <citation type="submission" date="2023-11" db="EMBL/GenBank/DDBJ databases">
        <title>Genome assemblies of two species of porcelain crab, Petrolisthes cinctipes and Petrolisthes manimaculis (Anomura: Porcellanidae).</title>
        <authorList>
            <person name="Angst P."/>
        </authorList>
    </citation>
    <scope>NUCLEOTIDE SEQUENCE</scope>
    <source>
        <strain evidence="5">PB745_02</strain>
        <tissue evidence="5">Gill</tissue>
    </source>
</reference>
<dbReference type="PANTHER" id="PTHR48051:SF1">
    <property type="entry name" value="RAS SUPPRESSOR PROTEIN 1"/>
    <property type="match status" value="1"/>
</dbReference>
<feature type="compositionally biased region" description="Polar residues" evidence="3">
    <location>
        <begin position="649"/>
        <end position="672"/>
    </location>
</feature>
<keyword evidence="6" id="KW-1185">Reference proteome</keyword>
<feature type="compositionally biased region" description="Polar residues" evidence="3">
    <location>
        <begin position="1330"/>
        <end position="1346"/>
    </location>
</feature>
<name>A0AAE1Q3U5_9EUCA</name>
<dbReference type="PROSITE" id="PS51450">
    <property type="entry name" value="LRR"/>
    <property type="match status" value="3"/>
</dbReference>
<feature type="region of interest" description="Disordered" evidence="3">
    <location>
        <begin position="634"/>
        <end position="674"/>
    </location>
</feature>
<dbReference type="EMBL" id="JAWZYT010000756">
    <property type="protein sequence ID" value="KAK4319408.1"/>
    <property type="molecule type" value="Genomic_DNA"/>
</dbReference>
<comment type="caution">
    <text evidence="5">The sequence shown here is derived from an EMBL/GenBank/DDBJ whole genome shotgun (WGS) entry which is preliminary data.</text>
</comment>
<feature type="compositionally biased region" description="Low complexity" evidence="3">
    <location>
        <begin position="1479"/>
        <end position="1495"/>
    </location>
</feature>
<dbReference type="PROSITE" id="PS51746">
    <property type="entry name" value="PPM_2"/>
    <property type="match status" value="1"/>
</dbReference>
<feature type="region of interest" description="Disordered" evidence="3">
    <location>
        <begin position="1404"/>
        <end position="1437"/>
    </location>
</feature>
<dbReference type="Pfam" id="PF00481">
    <property type="entry name" value="PP2C"/>
    <property type="match status" value="1"/>
</dbReference>
<sequence length="1690" mass="184793">MDRTADPPYPAPPRPTTPQEYPAGPLLSLSGQASRTVVGQAKSAAVGRRKGTTTTTSTTTTTTTITAASVDLSGRHLERLPSSLFSTLHLSSINLSHNLLTHSTTTQKLPHKEHNSSNSRRRRRGDRRHHLRRQIPHQEATTHPSGTKQLRDDERLSGDSGLPVEEAVHRGDPDGESQGVEGVTKRALTQRRHQRQEEGQECPTKTVPKWSSFEEELQAKLRLRRPNFNPQPVPLGLCSPASPSTHPEVRPRQVKPSFSSIRPWGEGGGQGGYGDTTSSSGVDETDESDSEEGVVCGGGGGRGGAATTRGSTRTLGALHHLRHFQQLQVVLLARNHLQEFPRCLLGLPRLACLSLAHNLLSDLPRALAVSRLVELDVSYNRVGGEVYAPPTLTHLRAAHNRINTTPTFPPTTALASLDLSGNRLQGVGGSLVGGRMKREGAVVVSAIGGGGGGGGERRTRRQQLQQQQQQQEDEEEEGEEDVDPHQPLTLNLRLNDLVGPVTLASIQNVTELDVSDNGITSLDVSSLACLTCLTCSNNALTSITLHAASLTTLTANNNRLSALDVRHHPRHLNKLNLARNELRSVPAWLVSSTEVTLVDVSNNLVTSLPAFLTSGHLRRLHTLSAHHNRLTAFPVPAPAPTPTPHNRKAPNNTPYHYSSDTPHNTRTPNSSYRYPETLHNRKAPNTSYHYPETPHNNNNKTLPHGSYYHHLHQAEGQYKEASLCSLEVLLLHNNRLTALAPNLFTWLNRLRVLNVSSNQLSVIPGLTEGRDGAGGGGEGTTHPTPEAPNVTLSLQELYAAANRLRDLTPLQYCRALRILHAPYNHITNLDDRLVWSWELLEELVLSGNRLECVPAGVSRLRRLRVLRVHSNPLTSLPRLAHLSALKVVDASHCQLGRVELEELVSPGLMALDISGNTALSLDHHQFTKCRSRRPVNVVDVTSRSGRSLPLTRPQANLSHHYRQNTTTTAGHQRNGINSHQRGTVDMKGASSCLPWSLGFAEVMGRDSKLTVGQLRVPDIGGLGSAGVAAVADGGQEVGSVGSLLSALPTLLQEELTCSHTHTYALKYALLTALRQLRSQGASLPSAVCAAHLDAGEGGRQWPVLRLCCYGPVSAAVTTTNGTPIVLTSTAVNTPPSGASECSEGTRCVLVEAPTLPDPRTIELHLGPQHTAVIIGSASLWEVIGPKEAAEICSQTKTPGSAAKHLLDLAQAYGARRAVSVIVVQLNPTLHLQDDTRHGQRVMGQAGELRGRGGGGGGGGLETHYPRRLMRTEEDEEEEEDDEQEKEVITTCRRVKFDRNIATDIISNKSHHTSFSERSQDTNIYSKIKNNRLQNNNFPQRSQSTPNVHDLDRSSPSGQSQSDYNELFPTSKKHGRTRARAQSIMTTSKQRSWQSIEDLYSYPVKKKDSGKNASTKVDPKVIHNSHNNNNNNNNNNLKKKTVTYYHYPRPDPTLLPPDHLTDHLLTMTQDTDGVLAPPAGFGDPGSDSEGSDSGLSGVSGGGQLHGDLQHQVSSSSTASSTSNGQEQVTEEQFRSWEYLLARNAKLLFMRELDTLKKRPAGITPTVSAPDLVLAAAAAENEPVSTHFQRNVVRKSRLGRGTFRLIQTKLSETTSKFNTFQKLKRSNSKSSNFRRYGSLQNLKYYQENRPRPPHYPLVQPDLATEMQERNSLDSLELETRMHHYWHTGVTNF</sequence>
<feature type="region of interest" description="Disordered" evidence="3">
    <location>
        <begin position="1"/>
        <end position="23"/>
    </location>
</feature>
<feature type="compositionally biased region" description="Polar residues" evidence="3">
    <location>
        <begin position="1353"/>
        <end position="1363"/>
    </location>
</feature>
<feature type="compositionally biased region" description="Acidic residues" evidence="3">
    <location>
        <begin position="1272"/>
        <end position="1284"/>
    </location>
</feature>
<feature type="region of interest" description="Disordered" evidence="3">
    <location>
        <begin position="1330"/>
        <end position="1391"/>
    </location>
</feature>
<dbReference type="SUPFAM" id="SSF52047">
    <property type="entry name" value="RNI-like"/>
    <property type="match status" value="1"/>
</dbReference>
<dbReference type="GO" id="GO:0005737">
    <property type="term" value="C:cytoplasm"/>
    <property type="evidence" value="ECO:0007669"/>
    <property type="project" value="TreeGrafter"/>
</dbReference>
<feature type="compositionally biased region" description="Low complexity" evidence="3">
    <location>
        <begin position="1426"/>
        <end position="1435"/>
    </location>
</feature>
<dbReference type="Gene3D" id="3.60.40.10">
    <property type="entry name" value="PPM-type phosphatase domain"/>
    <property type="match status" value="1"/>
</dbReference>
<feature type="compositionally biased region" description="Basic residues" evidence="3">
    <location>
        <begin position="119"/>
        <end position="135"/>
    </location>
</feature>
<feature type="compositionally biased region" description="Gly residues" evidence="3">
    <location>
        <begin position="265"/>
        <end position="274"/>
    </location>
</feature>
<feature type="region of interest" description="Disordered" evidence="3">
    <location>
        <begin position="40"/>
        <end position="60"/>
    </location>
</feature>
<dbReference type="InterPro" id="IPR036457">
    <property type="entry name" value="PPM-type-like_dom_sf"/>
</dbReference>
<feature type="region of interest" description="Disordered" evidence="3">
    <location>
        <begin position="226"/>
        <end position="310"/>
    </location>
</feature>
<feature type="compositionally biased region" description="Acidic residues" evidence="3">
    <location>
        <begin position="283"/>
        <end position="292"/>
    </location>
</feature>
<evidence type="ECO:0000256" key="2">
    <source>
        <dbReference type="ARBA" id="ARBA00022737"/>
    </source>
</evidence>
<dbReference type="SUPFAM" id="SSF81606">
    <property type="entry name" value="PP2C-like"/>
    <property type="match status" value="1"/>
</dbReference>